<dbReference type="SUPFAM" id="SSF47323">
    <property type="entry name" value="Anticodon-binding domain of a subclass of class I aminoacyl-tRNA synthetases"/>
    <property type="match status" value="1"/>
</dbReference>
<dbReference type="InterPro" id="IPR033911">
    <property type="entry name" value="MetRS_core"/>
</dbReference>
<dbReference type="InterPro" id="IPR001412">
    <property type="entry name" value="aa-tRNA-synth_I_CS"/>
</dbReference>
<comment type="function">
    <text evidence="1">Is required not only for elongation of protein synthesis but also for the initiation of all mRNA translation through initiator tRNA(fMet) aminoacylation.</text>
</comment>
<dbReference type="EMBL" id="UOGB01000013">
    <property type="protein sequence ID" value="VAX15284.1"/>
    <property type="molecule type" value="Genomic_DNA"/>
</dbReference>
<dbReference type="InterPro" id="IPR041872">
    <property type="entry name" value="Anticodon_Met"/>
</dbReference>
<evidence type="ECO:0000256" key="9">
    <source>
        <dbReference type="ARBA" id="ARBA00022723"/>
    </source>
</evidence>
<name>A0A3B1BTU9_9ZZZZ</name>
<reference evidence="19" key="1">
    <citation type="submission" date="2018-06" db="EMBL/GenBank/DDBJ databases">
        <authorList>
            <person name="Zhirakovskaya E."/>
        </authorList>
    </citation>
    <scope>NUCLEOTIDE SEQUENCE</scope>
</reference>
<comment type="subunit">
    <text evidence="3">Homodimer.</text>
</comment>
<evidence type="ECO:0000256" key="17">
    <source>
        <dbReference type="ARBA" id="ARBA00047364"/>
    </source>
</evidence>
<evidence type="ECO:0000256" key="4">
    <source>
        <dbReference type="ARBA" id="ARBA00012838"/>
    </source>
</evidence>
<keyword evidence="11" id="KW-0862">Zinc</keyword>
<evidence type="ECO:0000259" key="18">
    <source>
        <dbReference type="PROSITE" id="PS50886"/>
    </source>
</evidence>
<dbReference type="GO" id="GO:0046872">
    <property type="term" value="F:metal ion binding"/>
    <property type="evidence" value="ECO:0007669"/>
    <property type="project" value="UniProtKB-KW"/>
</dbReference>
<evidence type="ECO:0000256" key="3">
    <source>
        <dbReference type="ARBA" id="ARBA00011738"/>
    </source>
</evidence>
<evidence type="ECO:0000313" key="19">
    <source>
        <dbReference type="EMBL" id="VAX15284.1"/>
    </source>
</evidence>
<dbReference type="GO" id="GO:0000049">
    <property type="term" value="F:tRNA binding"/>
    <property type="evidence" value="ECO:0007669"/>
    <property type="project" value="UniProtKB-KW"/>
</dbReference>
<dbReference type="SUPFAM" id="SSF50249">
    <property type="entry name" value="Nucleic acid-binding proteins"/>
    <property type="match status" value="1"/>
</dbReference>
<dbReference type="FunFam" id="2.40.50.140:FF:000042">
    <property type="entry name" value="Methionine--tRNA ligase"/>
    <property type="match status" value="1"/>
</dbReference>
<dbReference type="GO" id="GO:0006431">
    <property type="term" value="P:methionyl-tRNA aminoacylation"/>
    <property type="evidence" value="ECO:0007669"/>
    <property type="project" value="InterPro"/>
</dbReference>
<keyword evidence="7" id="KW-0820">tRNA-binding</keyword>
<keyword evidence="10" id="KW-0547">Nucleotide-binding</keyword>
<dbReference type="GO" id="GO:0005524">
    <property type="term" value="F:ATP binding"/>
    <property type="evidence" value="ECO:0007669"/>
    <property type="project" value="UniProtKB-KW"/>
</dbReference>
<evidence type="ECO:0000256" key="2">
    <source>
        <dbReference type="ARBA" id="ARBA00004496"/>
    </source>
</evidence>
<dbReference type="PROSITE" id="PS00178">
    <property type="entry name" value="AA_TRNA_LIGASE_I"/>
    <property type="match status" value="1"/>
</dbReference>
<dbReference type="Gene3D" id="2.20.28.20">
    <property type="entry name" value="Methionyl-tRNA synthetase, Zn-domain"/>
    <property type="match status" value="1"/>
</dbReference>
<keyword evidence="14" id="KW-0648">Protein biosynthesis</keyword>
<evidence type="ECO:0000256" key="10">
    <source>
        <dbReference type="ARBA" id="ARBA00022741"/>
    </source>
</evidence>
<comment type="subcellular location">
    <subcellularLocation>
        <location evidence="2">Cytoplasm</location>
    </subcellularLocation>
</comment>
<keyword evidence="8 19" id="KW-0436">Ligase</keyword>
<dbReference type="Pfam" id="PF19303">
    <property type="entry name" value="Anticodon_3"/>
    <property type="match status" value="1"/>
</dbReference>
<dbReference type="EC" id="6.1.1.10" evidence="4"/>
<keyword evidence="6" id="KW-0963">Cytoplasm</keyword>
<dbReference type="PANTHER" id="PTHR45765:SF1">
    <property type="entry name" value="METHIONINE--TRNA LIGASE, CYTOPLASMIC"/>
    <property type="match status" value="1"/>
</dbReference>
<dbReference type="InterPro" id="IPR014758">
    <property type="entry name" value="Met-tRNA_synth"/>
</dbReference>
<dbReference type="GO" id="GO:0004825">
    <property type="term" value="F:methionine-tRNA ligase activity"/>
    <property type="evidence" value="ECO:0007669"/>
    <property type="project" value="UniProtKB-EC"/>
</dbReference>
<dbReference type="Pfam" id="PF09334">
    <property type="entry name" value="tRNA-synt_1g"/>
    <property type="match status" value="1"/>
</dbReference>
<evidence type="ECO:0000256" key="7">
    <source>
        <dbReference type="ARBA" id="ARBA00022555"/>
    </source>
</evidence>
<dbReference type="NCBIfam" id="TIGR00398">
    <property type="entry name" value="metG"/>
    <property type="match status" value="1"/>
</dbReference>
<protein>
    <recommendedName>
        <fullName evidence="5">Methionine--tRNA ligase</fullName>
        <ecNumber evidence="4">6.1.1.10</ecNumber>
    </recommendedName>
    <alternativeName>
        <fullName evidence="16">Methionyl-tRNA synthetase</fullName>
    </alternativeName>
</protein>
<gene>
    <name evidence="19" type="ORF">MNBD_NITROSPINAE03-563</name>
</gene>
<dbReference type="InterPro" id="IPR029038">
    <property type="entry name" value="MetRS_Zn"/>
</dbReference>
<accession>A0A3B1BTU9</accession>
<dbReference type="FunFam" id="2.20.28.20:FF:000001">
    <property type="entry name" value="Methionine--tRNA ligase"/>
    <property type="match status" value="1"/>
</dbReference>
<evidence type="ECO:0000256" key="13">
    <source>
        <dbReference type="ARBA" id="ARBA00022884"/>
    </source>
</evidence>
<dbReference type="CDD" id="cd00814">
    <property type="entry name" value="MetRS_core"/>
    <property type="match status" value="1"/>
</dbReference>
<dbReference type="Gene3D" id="2.40.50.140">
    <property type="entry name" value="Nucleic acid-binding proteins"/>
    <property type="match status" value="1"/>
</dbReference>
<dbReference type="NCBIfam" id="NF001100">
    <property type="entry name" value="PRK00133.1"/>
    <property type="match status" value="1"/>
</dbReference>
<dbReference type="InterPro" id="IPR009080">
    <property type="entry name" value="tRNAsynth_Ia_anticodon-bd"/>
</dbReference>
<dbReference type="InterPro" id="IPR023458">
    <property type="entry name" value="Met-tRNA_ligase_1"/>
</dbReference>
<evidence type="ECO:0000256" key="16">
    <source>
        <dbReference type="ARBA" id="ARBA00030904"/>
    </source>
</evidence>
<evidence type="ECO:0000256" key="12">
    <source>
        <dbReference type="ARBA" id="ARBA00022840"/>
    </source>
</evidence>
<dbReference type="PROSITE" id="PS50886">
    <property type="entry name" value="TRBD"/>
    <property type="match status" value="1"/>
</dbReference>
<comment type="catalytic activity">
    <reaction evidence="17">
        <text>tRNA(Met) + L-methionine + ATP = L-methionyl-tRNA(Met) + AMP + diphosphate</text>
        <dbReference type="Rhea" id="RHEA:13481"/>
        <dbReference type="Rhea" id="RHEA-COMP:9667"/>
        <dbReference type="Rhea" id="RHEA-COMP:9698"/>
        <dbReference type="ChEBI" id="CHEBI:30616"/>
        <dbReference type="ChEBI" id="CHEBI:33019"/>
        <dbReference type="ChEBI" id="CHEBI:57844"/>
        <dbReference type="ChEBI" id="CHEBI:78442"/>
        <dbReference type="ChEBI" id="CHEBI:78530"/>
        <dbReference type="ChEBI" id="CHEBI:456215"/>
        <dbReference type="EC" id="6.1.1.10"/>
    </reaction>
</comment>
<dbReference type="SUPFAM" id="SSF57770">
    <property type="entry name" value="Methionyl-tRNA synthetase (MetRS), Zn-domain"/>
    <property type="match status" value="1"/>
</dbReference>
<dbReference type="AlphaFoldDB" id="A0A3B1BTU9"/>
<evidence type="ECO:0000256" key="8">
    <source>
        <dbReference type="ARBA" id="ARBA00022598"/>
    </source>
</evidence>
<keyword evidence="9" id="KW-0479">Metal-binding</keyword>
<dbReference type="CDD" id="cd07957">
    <property type="entry name" value="Anticodon_Ia_Met"/>
    <property type="match status" value="1"/>
</dbReference>
<dbReference type="Gene3D" id="1.10.730.10">
    <property type="entry name" value="Isoleucyl-tRNA Synthetase, Domain 1"/>
    <property type="match status" value="1"/>
</dbReference>
<keyword evidence="12" id="KW-0067">ATP-binding</keyword>
<evidence type="ECO:0000256" key="11">
    <source>
        <dbReference type="ARBA" id="ARBA00022833"/>
    </source>
</evidence>
<dbReference type="Pfam" id="PF01588">
    <property type="entry name" value="tRNA_bind"/>
    <property type="match status" value="1"/>
</dbReference>
<keyword evidence="15 19" id="KW-0030">Aminoacyl-tRNA synthetase</keyword>
<sequence>MPPKTMIVTAALPYANGSIHLGHLVEYIQTDIFVRFQKMRGQNCLFFCADDTHGAPIMIRAKGEGTTPEKIIERYHQEHQRDFDDFHIKFDNYHSTNSEENRLLSEEIFLKLKKAGHITTKDVEQAYCEHDKMFLPDRFVRGVCPKCGAEDQYGDVCEACGSHYSSTELKNPRCSICGAKPVRKVSGHYFFHVSAFEKTLKKFVGGDALQPEVKNFLATWMKEGLRDWDISRDGPYFGFKIPGEESKYFYVWLDAPVGYIASAKNWADQKPEERDFEDLWRSGGAEIHHFIGKDIVYFHTLFWIPMLEGSGFKLPGKIHVHGFLTVNGEKMSKTKGTFINARAYLDHLDPEYLRYYYASKLKNSVDDLDLSFSDFVFRVNAELVNKVANLGSRVISILNKNKELENRIEEVHESGRQMIIDMHKAADGIAADYDACDFNLAIKKIMRLTDAANTYIDQAKPWELKNDPQKLQEVLSAGINAFRLITVYLKPVVPRFAEKVENILKIDPLTWDDSQEWMTHHTIGQFERLAERIDIKSTEKIVEVTRKQAGVKEKTRSKEDSDLIEFEDFTKIKLRTAKVIEASKVEKADKLLKLTVDLGDERRTLVAGIAKNYEPDEMIGKTVVIVSNLKPRKIMGIESNGMALAVNDGDTLKLIAPDGDVAPGLKVS</sequence>
<evidence type="ECO:0000256" key="1">
    <source>
        <dbReference type="ARBA" id="ARBA00003314"/>
    </source>
</evidence>
<evidence type="ECO:0000256" key="14">
    <source>
        <dbReference type="ARBA" id="ARBA00022917"/>
    </source>
</evidence>
<dbReference type="InterPro" id="IPR002547">
    <property type="entry name" value="tRNA-bd_dom"/>
</dbReference>
<dbReference type="SUPFAM" id="SSF52374">
    <property type="entry name" value="Nucleotidylyl transferase"/>
    <property type="match status" value="1"/>
</dbReference>
<dbReference type="InterPro" id="IPR015413">
    <property type="entry name" value="Methionyl/Leucyl_tRNA_Synth"/>
</dbReference>
<dbReference type="Gene3D" id="3.40.50.620">
    <property type="entry name" value="HUPs"/>
    <property type="match status" value="1"/>
</dbReference>
<evidence type="ECO:0000256" key="15">
    <source>
        <dbReference type="ARBA" id="ARBA00023146"/>
    </source>
</evidence>
<organism evidence="19">
    <name type="scientific">hydrothermal vent metagenome</name>
    <dbReference type="NCBI Taxonomy" id="652676"/>
    <lineage>
        <taxon>unclassified sequences</taxon>
        <taxon>metagenomes</taxon>
        <taxon>ecological metagenomes</taxon>
    </lineage>
</organism>
<evidence type="ECO:0000256" key="6">
    <source>
        <dbReference type="ARBA" id="ARBA00022490"/>
    </source>
</evidence>
<dbReference type="HAMAP" id="MF_00098">
    <property type="entry name" value="Met_tRNA_synth_type1"/>
    <property type="match status" value="1"/>
</dbReference>
<dbReference type="NCBIfam" id="TIGR00399">
    <property type="entry name" value="metG_C_term"/>
    <property type="match status" value="1"/>
</dbReference>
<dbReference type="InterPro" id="IPR004495">
    <property type="entry name" value="Met-tRNA-synth_bsu_C"/>
</dbReference>
<dbReference type="GO" id="GO:0005829">
    <property type="term" value="C:cytosol"/>
    <property type="evidence" value="ECO:0007669"/>
    <property type="project" value="TreeGrafter"/>
</dbReference>
<dbReference type="InterPro" id="IPR014729">
    <property type="entry name" value="Rossmann-like_a/b/a_fold"/>
</dbReference>
<dbReference type="PANTHER" id="PTHR45765">
    <property type="entry name" value="METHIONINE--TRNA LIGASE"/>
    <property type="match status" value="1"/>
</dbReference>
<dbReference type="InterPro" id="IPR012340">
    <property type="entry name" value="NA-bd_OB-fold"/>
</dbReference>
<dbReference type="CDD" id="cd02800">
    <property type="entry name" value="tRNA_bind_EcMetRS_like"/>
    <property type="match status" value="1"/>
</dbReference>
<evidence type="ECO:0000256" key="5">
    <source>
        <dbReference type="ARBA" id="ARBA00018753"/>
    </source>
</evidence>
<proteinExistence type="inferred from homology"/>
<keyword evidence="13" id="KW-0694">RNA-binding</keyword>
<dbReference type="PRINTS" id="PR01041">
    <property type="entry name" value="TRNASYNTHMET"/>
</dbReference>
<feature type="domain" description="TRNA-binding" evidence="18">
    <location>
        <begin position="568"/>
        <end position="668"/>
    </location>
</feature>